<keyword evidence="3" id="KW-1185">Reference proteome</keyword>
<organism evidence="2 3">
    <name type="scientific">Clostridium ganghwense</name>
    <dbReference type="NCBI Taxonomy" id="312089"/>
    <lineage>
        <taxon>Bacteria</taxon>
        <taxon>Bacillati</taxon>
        <taxon>Bacillota</taxon>
        <taxon>Clostridia</taxon>
        <taxon>Eubacteriales</taxon>
        <taxon>Clostridiaceae</taxon>
        <taxon>Clostridium</taxon>
    </lineage>
</organism>
<name>A0ABT4CW41_9CLOT</name>
<evidence type="ECO:0000313" key="3">
    <source>
        <dbReference type="Proteomes" id="UP001079657"/>
    </source>
</evidence>
<dbReference type="InterPro" id="IPR007607">
    <property type="entry name" value="BacA/B"/>
</dbReference>
<comment type="caution">
    <text evidence="2">The sequence shown here is derived from an EMBL/GenBank/DDBJ whole genome shotgun (WGS) entry which is preliminary data.</text>
</comment>
<evidence type="ECO:0000313" key="2">
    <source>
        <dbReference type="EMBL" id="MCY6372134.1"/>
    </source>
</evidence>
<sequence length="154" mass="16954">MALFSSKDNKPTKATETRSIDTIVGVETDMEGNINSNGIIKIDGKYNGEICTKTDVIIGETGFVKGNIKAENVSIAGRMEGNVRCTELLEITSTGKLIGDIEVKDISILQGAIFKGKSTMTSVYEEEIEVLDEKEMEEKKSYYLEESAQEEITQ</sequence>
<gene>
    <name evidence="2" type="ORF">OXH55_16005</name>
</gene>
<reference evidence="2" key="1">
    <citation type="submission" date="2022-12" db="EMBL/GenBank/DDBJ databases">
        <authorList>
            <person name="Wang J."/>
        </authorList>
    </citation>
    <scope>NUCLEOTIDE SEQUENCE</scope>
    <source>
        <strain evidence="2">HY-42-06</strain>
    </source>
</reference>
<comment type="similarity">
    <text evidence="1">Belongs to the bactofilin family.</text>
</comment>
<protein>
    <submittedName>
        <fullName evidence="2">Polymer-forming cytoskeletal protein</fullName>
    </submittedName>
</protein>
<dbReference type="Proteomes" id="UP001079657">
    <property type="component" value="Unassembled WGS sequence"/>
</dbReference>
<dbReference type="RefSeq" id="WP_268051064.1">
    <property type="nucleotide sequence ID" value="NZ_JAPQES010000006.1"/>
</dbReference>
<evidence type="ECO:0000256" key="1">
    <source>
        <dbReference type="ARBA" id="ARBA00044755"/>
    </source>
</evidence>
<dbReference type="PANTHER" id="PTHR35024:SF4">
    <property type="entry name" value="POLYMER-FORMING CYTOSKELETAL PROTEIN"/>
    <property type="match status" value="1"/>
</dbReference>
<dbReference type="EMBL" id="JAPQES010000006">
    <property type="protein sequence ID" value="MCY6372134.1"/>
    <property type="molecule type" value="Genomic_DNA"/>
</dbReference>
<dbReference type="Pfam" id="PF04519">
    <property type="entry name" value="Bactofilin"/>
    <property type="match status" value="1"/>
</dbReference>
<dbReference type="PANTHER" id="PTHR35024">
    <property type="entry name" value="HYPOTHETICAL CYTOSOLIC PROTEIN"/>
    <property type="match status" value="1"/>
</dbReference>
<proteinExistence type="inferred from homology"/>
<accession>A0ABT4CW41</accession>